<gene>
    <name evidence="2" type="ORF">UFOVP1191_9</name>
    <name evidence="3" type="ORF">UFOVP1252_50</name>
    <name evidence="1" type="ORF">UFOVP529_71</name>
</gene>
<protein>
    <submittedName>
        <fullName evidence="1">Uncharacterized protein</fullName>
    </submittedName>
</protein>
<evidence type="ECO:0000313" key="1">
    <source>
        <dbReference type="EMBL" id="CAB4149270.1"/>
    </source>
</evidence>
<reference evidence="1" key="1">
    <citation type="submission" date="2020-04" db="EMBL/GenBank/DDBJ databases">
        <authorList>
            <person name="Chiriac C."/>
            <person name="Salcher M."/>
            <person name="Ghai R."/>
            <person name="Kavagutti S V."/>
        </authorList>
    </citation>
    <scope>NUCLEOTIDE SEQUENCE</scope>
</reference>
<dbReference type="EMBL" id="LR796510">
    <property type="protein sequence ID" value="CAB4149270.1"/>
    <property type="molecule type" value="Genomic_DNA"/>
</dbReference>
<evidence type="ECO:0000313" key="2">
    <source>
        <dbReference type="EMBL" id="CAB4189663.1"/>
    </source>
</evidence>
<accession>A0A6J5MWG1</accession>
<dbReference type="EMBL" id="LR797158">
    <property type="protein sequence ID" value="CAB4189663.1"/>
    <property type="molecule type" value="Genomic_DNA"/>
</dbReference>
<sequence>MSDIMVGKTDALFDRDKLVAARKGMTFEESQRHYLKTEMIDPLKGGVILGGFVDTGAGINIPVLRVMIKGKVYQVIVSMDDELNDGGRLLIDEEVSNG</sequence>
<proteinExistence type="predicted"/>
<organism evidence="1">
    <name type="scientific">uncultured Caudovirales phage</name>
    <dbReference type="NCBI Taxonomy" id="2100421"/>
    <lineage>
        <taxon>Viruses</taxon>
        <taxon>Duplodnaviria</taxon>
        <taxon>Heunggongvirae</taxon>
        <taxon>Uroviricota</taxon>
        <taxon>Caudoviricetes</taxon>
        <taxon>Peduoviridae</taxon>
        <taxon>Maltschvirus</taxon>
        <taxon>Maltschvirus maltsch</taxon>
    </lineage>
</organism>
<name>A0A6J5MWG1_9CAUD</name>
<evidence type="ECO:0000313" key="3">
    <source>
        <dbReference type="EMBL" id="CAB4194417.1"/>
    </source>
</evidence>
<dbReference type="EMBL" id="LR797211">
    <property type="protein sequence ID" value="CAB4194417.1"/>
    <property type="molecule type" value="Genomic_DNA"/>
</dbReference>